<evidence type="ECO:0000313" key="4">
    <source>
        <dbReference type="Proteomes" id="UP000094009"/>
    </source>
</evidence>
<comment type="caution">
    <text evidence="3">The sequence shown here is derived from an EMBL/GenBank/DDBJ whole genome shotgun (WGS) entry which is preliminary data.</text>
</comment>
<keyword evidence="2" id="KW-0732">Signal</keyword>
<feature type="chain" id="PRO_5033036603" evidence="2">
    <location>
        <begin position="28"/>
        <end position="225"/>
    </location>
</feature>
<proteinExistence type="predicted"/>
<accession>A0A853L315</accession>
<evidence type="ECO:0000313" key="3">
    <source>
        <dbReference type="EMBL" id="OAZ11647.1"/>
    </source>
</evidence>
<name>A0A853L315_9PROT</name>
<feature type="transmembrane region" description="Helical" evidence="1">
    <location>
        <begin position="188"/>
        <end position="209"/>
    </location>
</feature>
<sequence length="225" mass="25254">MKLWNWVLSVRGLMAALCALAMVPAMAGAQQAAPDLSDVPVSDMSIAEAEKEMATITEAYNRKGHQIKQMALGTLLRFYPQKIVPCGAIVTNVRDCLDNHWPDLKNYPGHFLGPNEKPALRPSIEQARMTEENYLDAVERLNMLLRAVRYESTLAPEERYRPQLDAVITHLTEMREAEYHNRLLYEKLFKIGGIILLLLGLSVGGMLVMKHLAQRNDPSSPSGEK</sequence>
<keyword evidence="1" id="KW-0812">Transmembrane</keyword>
<reference evidence="3 4" key="1">
    <citation type="submission" date="2014-07" db="EMBL/GenBank/DDBJ databases">
        <title>Draft genome sequence of Thalassospira tepidiphila 1-1B.</title>
        <authorList>
            <person name="Lai Q."/>
            <person name="Shao Z."/>
        </authorList>
    </citation>
    <scope>NUCLEOTIDE SEQUENCE [LARGE SCALE GENOMIC DNA]</scope>
    <source>
        <strain evidence="3 4">MCCC 1A03514</strain>
    </source>
</reference>
<feature type="signal peptide" evidence="2">
    <location>
        <begin position="1"/>
        <end position="27"/>
    </location>
</feature>
<dbReference type="EMBL" id="JPVZ01000001">
    <property type="protein sequence ID" value="OAZ11647.1"/>
    <property type="molecule type" value="Genomic_DNA"/>
</dbReference>
<protein>
    <submittedName>
        <fullName evidence="3">Uncharacterized protein</fullName>
    </submittedName>
</protein>
<evidence type="ECO:0000256" key="1">
    <source>
        <dbReference type="SAM" id="Phobius"/>
    </source>
</evidence>
<keyword evidence="1" id="KW-0472">Membrane</keyword>
<dbReference type="RefSeq" id="WP_157097681.1">
    <property type="nucleotide sequence ID" value="NZ_JPVZ01000001.1"/>
</dbReference>
<gene>
    <name evidence="3" type="ORF">TH4_00730</name>
</gene>
<evidence type="ECO:0000256" key="2">
    <source>
        <dbReference type="SAM" id="SignalP"/>
    </source>
</evidence>
<keyword evidence="1" id="KW-1133">Transmembrane helix</keyword>
<dbReference type="Proteomes" id="UP000094009">
    <property type="component" value="Unassembled WGS sequence"/>
</dbReference>
<dbReference type="AlphaFoldDB" id="A0A853L315"/>
<organism evidence="3 4">
    <name type="scientific">Thalassospira tepidiphila MCCC 1A03514</name>
    <dbReference type="NCBI Taxonomy" id="1177930"/>
    <lineage>
        <taxon>Bacteria</taxon>
        <taxon>Pseudomonadati</taxon>
        <taxon>Pseudomonadota</taxon>
        <taxon>Alphaproteobacteria</taxon>
        <taxon>Rhodospirillales</taxon>
        <taxon>Thalassospiraceae</taxon>
        <taxon>Thalassospira</taxon>
    </lineage>
</organism>